<evidence type="ECO:0000313" key="1">
    <source>
        <dbReference type="EMBL" id="QNP54241.1"/>
    </source>
</evidence>
<gene>
    <name evidence="1" type="ORF">H9L05_21430</name>
</gene>
<dbReference type="RefSeq" id="WP_187734400.1">
    <property type="nucleotide sequence ID" value="NZ_CP060785.1"/>
</dbReference>
<dbReference type="Proteomes" id="UP000516093">
    <property type="component" value="Plasmid p_unnamed1"/>
</dbReference>
<evidence type="ECO:0000313" key="2">
    <source>
        <dbReference type="Proteomes" id="UP000516093"/>
    </source>
</evidence>
<geneLocation type="plasmid" evidence="1 2">
    <name>p_unnamed1</name>
</geneLocation>
<reference evidence="1 2" key="1">
    <citation type="submission" date="2020-08" db="EMBL/GenBank/DDBJ databases">
        <title>Genome sequence of Hymenobacter qilianensis JCM 19763T.</title>
        <authorList>
            <person name="Hyun D.-W."/>
            <person name="Bae J.-W."/>
        </authorList>
    </citation>
    <scope>NUCLEOTIDE SEQUENCE [LARGE SCALE GENOMIC DNA]</scope>
    <source>
        <strain evidence="1 2">JCM 19763</strain>
        <plasmid evidence="1 2">p_unnamed1</plasmid>
    </source>
</reference>
<accession>A0A7H0H125</accession>
<dbReference type="EMBL" id="CP060785">
    <property type="protein sequence ID" value="QNP54241.1"/>
    <property type="molecule type" value="Genomic_DNA"/>
</dbReference>
<organism evidence="1 2">
    <name type="scientific">Hymenobacter qilianensis</name>
    <dbReference type="NCBI Taxonomy" id="1385715"/>
    <lineage>
        <taxon>Bacteria</taxon>
        <taxon>Pseudomonadati</taxon>
        <taxon>Bacteroidota</taxon>
        <taxon>Cytophagia</taxon>
        <taxon>Cytophagales</taxon>
        <taxon>Hymenobacteraceae</taxon>
        <taxon>Hymenobacter</taxon>
    </lineage>
</organism>
<keyword evidence="1" id="KW-0614">Plasmid</keyword>
<protein>
    <submittedName>
        <fullName evidence="1">Uncharacterized protein</fullName>
    </submittedName>
</protein>
<keyword evidence="2" id="KW-1185">Reference proteome</keyword>
<sequence>MLFSAPIDEMNQALTQYLQQDSVLRPRNAIGFIQRNWAAILKLEEADNPAAGPLLI</sequence>
<dbReference type="KEGG" id="hqi:H9L05_21430"/>
<name>A0A7H0H125_9BACT</name>
<dbReference type="AlphaFoldDB" id="A0A7H0H125"/>
<proteinExistence type="predicted"/>